<feature type="region of interest" description="Disordered" evidence="1">
    <location>
        <begin position="623"/>
        <end position="645"/>
    </location>
</feature>
<name>A0A319DXN2_ASPSB</name>
<gene>
    <name evidence="2" type="ORF">BO78DRAFT_472964</name>
</gene>
<dbReference type="InterPro" id="IPR009836">
    <property type="entry name" value="GRDP-like"/>
</dbReference>
<evidence type="ECO:0000313" key="3">
    <source>
        <dbReference type="Proteomes" id="UP000248423"/>
    </source>
</evidence>
<accession>A0A319DXN2</accession>
<reference evidence="2 3" key="1">
    <citation type="submission" date="2018-02" db="EMBL/GenBank/DDBJ databases">
        <title>The genomes of Aspergillus section Nigri reveals drivers in fungal speciation.</title>
        <authorList>
            <consortium name="DOE Joint Genome Institute"/>
            <person name="Vesth T.C."/>
            <person name="Nybo J."/>
            <person name="Theobald S."/>
            <person name="Brandl J."/>
            <person name="Frisvad J.C."/>
            <person name="Nielsen K.F."/>
            <person name="Lyhne E.K."/>
            <person name="Kogle M.E."/>
            <person name="Kuo A."/>
            <person name="Riley R."/>
            <person name="Clum A."/>
            <person name="Nolan M."/>
            <person name="Lipzen A."/>
            <person name="Salamov A."/>
            <person name="Henrissat B."/>
            <person name="Wiebenga A."/>
            <person name="De vries R.P."/>
            <person name="Grigoriev I.V."/>
            <person name="Mortensen U.H."/>
            <person name="Andersen M.R."/>
            <person name="Baker S.E."/>
        </authorList>
    </citation>
    <scope>NUCLEOTIDE SEQUENCE [LARGE SCALE GENOMIC DNA]</scope>
    <source>
        <strain evidence="2 3">CBS 121057</strain>
    </source>
</reference>
<sequence>MSSPDETGASEDQPPTYSQIDLPELLLPELDLSRDAGPATSTTVTPDPCAAHLKFLAALADLRDNVASTPGLFGIEDPDRGIFQDNTNEAWARVKEKRWAVYTNRAAARYAAWWERCIPASRSRPKLHDLQDKDYATITTCDIPFIWTQDILPPLDVLMVWHAHMLNPRAFLEDCIRHGKMSFWTTGFPWHVIDACIDNRSLDYNAEQQAKNLFREKTGLPWDNLLDTSDKLLRCPCCGERIFVPWTDGTMSPLLEALFQGWQGFADKDFRTTCPRCRFSIDHESLKIAKFRQDIEALLAADLPMPGTYYNLRGVPESASGPQRPLQQFFFPNRFLGEVGASVLERTSPRNNQAPLTLKTVNDWMATQFKSRLTMWRVNPGSRPTRLYSDEKVAYRRMMSRYWENSSPFALDLVGAVIRQGTFIQKMDNIDWLHAPTILQTMDRLIQKYHIFFTIMSANPRRMAVPTLDVDLAWHTHQLTTPSRYFTFSLHRTQLSNSGAPIFLDHDDKVDETVLSDGFAWTSKIYKKLTGGQIYSECTCWYCEAIRAPDLLTPSLPFTSTYKARQAAANLHAITSPDPDKNPHISAHNAVRPDLTTTKSHRGTDPRIVQYMKLRYQYERAQRRARKRQRSNANANKTNGKDAPTSDAVLYSATPMVWGYPVLVPYYAPYTCDPGVHEFCRRGAWELCRWDVWRWSGCWELWWVRRRMLGGMCRW</sequence>
<dbReference type="STRING" id="1448318.A0A319DXN2"/>
<dbReference type="PANTHER" id="PTHR34365">
    <property type="entry name" value="ENOLASE (DUF1399)"/>
    <property type="match status" value="1"/>
</dbReference>
<dbReference type="PANTHER" id="PTHR34365:SF7">
    <property type="entry name" value="GLYCINE-RICH DOMAIN-CONTAINING PROTEIN 1"/>
    <property type="match status" value="1"/>
</dbReference>
<protein>
    <recommendedName>
        <fullName evidence="4">Alpha-ketoglutarate-dependent sulfonate dioxygenase</fullName>
    </recommendedName>
</protein>
<dbReference type="OrthoDB" id="2684236at2759"/>
<dbReference type="Pfam" id="PF07173">
    <property type="entry name" value="GRDP-like"/>
    <property type="match status" value="1"/>
</dbReference>
<keyword evidence="3" id="KW-1185">Reference proteome</keyword>
<evidence type="ECO:0008006" key="4">
    <source>
        <dbReference type="Google" id="ProtNLM"/>
    </source>
</evidence>
<organism evidence="2 3">
    <name type="scientific">Aspergillus sclerotiicarbonarius (strain CBS 121057 / IBT 28362)</name>
    <dbReference type="NCBI Taxonomy" id="1448318"/>
    <lineage>
        <taxon>Eukaryota</taxon>
        <taxon>Fungi</taxon>
        <taxon>Dikarya</taxon>
        <taxon>Ascomycota</taxon>
        <taxon>Pezizomycotina</taxon>
        <taxon>Eurotiomycetes</taxon>
        <taxon>Eurotiomycetidae</taxon>
        <taxon>Eurotiales</taxon>
        <taxon>Aspergillaceae</taxon>
        <taxon>Aspergillus</taxon>
        <taxon>Aspergillus subgen. Circumdati</taxon>
    </lineage>
</organism>
<dbReference type="EMBL" id="KZ826403">
    <property type="protein sequence ID" value="PYI01980.1"/>
    <property type="molecule type" value="Genomic_DNA"/>
</dbReference>
<dbReference type="VEuPathDB" id="FungiDB:BO78DRAFT_472964"/>
<dbReference type="AlphaFoldDB" id="A0A319DXN2"/>
<dbReference type="Proteomes" id="UP000248423">
    <property type="component" value="Unassembled WGS sequence"/>
</dbReference>
<evidence type="ECO:0000256" key="1">
    <source>
        <dbReference type="SAM" id="MobiDB-lite"/>
    </source>
</evidence>
<proteinExistence type="predicted"/>
<evidence type="ECO:0000313" key="2">
    <source>
        <dbReference type="EMBL" id="PYI01980.1"/>
    </source>
</evidence>